<dbReference type="Pfam" id="PF05368">
    <property type="entry name" value="NmrA"/>
    <property type="match status" value="1"/>
</dbReference>
<dbReference type="Gene3D" id="3.90.25.10">
    <property type="entry name" value="UDP-galactose 4-epimerase, domain 1"/>
    <property type="match status" value="1"/>
</dbReference>
<name>A0A9P9FRM8_9HYPO</name>
<dbReference type="AlphaFoldDB" id="A0A9P9FRM8"/>
<comment type="caution">
    <text evidence="4">The sequence shown here is derived from an EMBL/GenBank/DDBJ whole genome shotgun (WGS) entry which is preliminary data.</text>
</comment>
<feature type="domain" description="NmrA-like" evidence="3">
    <location>
        <begin position="2"/>
        <end position="289"/>
    </location>
</feature>
<dbReference type="GO" id="GO:0005634">
    <property type="term" value="C:nucleus"/>
    <property type="evidence" value="ECO:0007669"/>
    <property type="project" value="TreeGrafter"/>
</dbReference>
<sequence>MSRAILITGATGKQGGSVLDALVASQPSDFLLLAVTRDAQSRRAKALCAKSSSIRLVEGNLDSIPTLFEAAKNAAGSVPLWGVYSMQASIDSRAPLDGELKQGKEMVDEAIKAGIQHFVYSSVDRGGNDKSWNNPTFVPHFKTKHDIEIHLRDFTTNGKSSMGWTILRPVNFIDSIAPGFQSKVFMTAVRNTLKEKPLQWVVTKDIGVFAAKAFHDPAAWDNKAVGIAGDELTFSQLSQTFERVTGSQAGTTFGFLGKALMAGVAELGSMINWFRDEGYNVDIEEVKKVHPDITSVETWLKTSAFAQGGLS</sequence>
<keyword evidence="2" id="KW-0521">NADP</keyword>
<dbReference type="PANTHER" id="PTHR42748:SF25">
    <property type="entry name" value="NMRA FAMILY PROTEIN"/>
    <property type="match status" value="1"/>
</dbReference>
<evidence type="ECO:0000313" key="5">
    <source>
        <dbReference type="Proteomes" id="UP000738349"/>
    </source>
</evidence>
<protein>
    <recommendedName>
        <fullName evidence="3">NmrA-like domain-containing protein</fullName>
    </recommendedName>
</protein>
<organism evidence="4 5">
    <name type="scientific">Dactylonectria macrodidyma</name>
    <dbReference type="NCBI Taxonomy" id="307937"/>
    <lineage>
        <taxon>Eukaryota</taxon>
        <taxon>Fungi</taxon>
        <taxon>Dikarya</taxon>
        <taxon>Ascomycota</taxon>
        <taxon>Pezizomycotina</taxon>
        <taxon>Sordariomycetes</taxon>
        <taxon>Hypocreomycetidae</taxon>
        <taxon>Hypocreales</taxon>
        <taxon>Nectriaceae</taxon>
        <taxon>Dactylonectria</taxon>
    </lineage>
</organism>
<evidence type="ECO:0000259" key="3">
    <source>
        <dbReference type="Pfam" id="PF05368"/>
    </source>
</evidence>
<dbReference type="InterPro" id="IPR051164">
    <property type="entry name" value="NmrA-like_oxidored"/>
</dbReference>
<dbReference type="EMBL" id="JAGMUV010000001">
    <property type="protein sequence ID" value="KAH7176004.1"/>
    <property type="molecule type" value="Genomic_DNA"/>
</dbReference>
<evidence type="ECO:0000256" key="2">
    <source>
        <dbReference type="ARBA" id="ARBA00022857"/>
    </source>
</evidence>
<dbReference type="Gene3D" id="3.40.50.720">
    <property type="entry name" value="NAD(P)-binding Rossmann-like Domain"/>
    <property type="match status" value="1"/>
</dbReference>
<comment type="similarity">
    <text evidence="1">Belongs to the NmrA-type oxidoreductase family.</text>
</comment>
<dbReference type="InterPro" id="IPR036291">
    <property type="entry name" value="NAD(P)-bd_dom_sf"/>
</dbReference>
<proteinExistence type="inferred from homology"/>
<dbReference type="PANTHER" id="PTHR42748">
    <property type="entry name" value="NITROGEN METABOLITE REPRESSION PROTEIN NMRA FAMILY MEMBER"/>
    <property type="match status" value="1"/>
</dbReference>
<gene>
    <name evidence="4" type="ORF">EDB81DRAFT_850059</name>
</gene>
<dbReference type="SUPFAM" id="SSF51735">
    <property type="entry name" value="NAD(P)-binding Rossmann-fold domains"/>
    <property type="match status" value="1"/>
</dbReference>
<reference evidence="4" key="1">
    <citation type="journal article" date="2021" name="Nat. Commun.">
        <title>Genetic determinants of endophytism in the Arabidopsis root mycobiome.</title>
        <authorList>
            <person name="Mesny F."/>
            <person name="Miyauchi S."/>
            <person name="Thiergart T."/>
            <person name="Pickel B."/>
            <person name="Atanasova L."/>
            <person name="Karlsson M."/>
            <person name="Huettel B."/>
            <person name="Barry K.W."/>
            <person name="Haridas S."/>
            <person name="Chen C."/>
            <person name="Bauer D."/>
            <person name="Andreopoulos W."/>
            <person name="Pangilinan J."/>
            <person name="LaButti K."/>
            <person name="Riley R."/>
            <person name="Lipzen A."/>
            <person name="Clum A."/>
            <person name="Drula E."/>
            <person name="Henrissat B."/>
            <person name="Kohler A."/>
            <person name="Grigoriev I.V."/>
            <person name="Martin F.M."/>
            <person name="Hacquard S."/>
        </authorList>
    </citation>
    <scope>NUCLEOTIDE SEQUENCE</scope>
    <source>
        <strain evidence="4">MPI-CAGE-AT-0147</strain>
    </source>
</reference>
<keyword evidence="5" id="KW-1185">Reference proteome</keyword>
<dbReference type="Proteomes" id="UP000738349">
    <property type="component" value="Unassembled WGS sequence"/>
</dbReference>
<evidence type="ECO:0000313" key="4">
    <source>
        <dbReference type="EMBL" id="KAH7176004.1"/>
    </source>
</evidence>
<dbReference type="OrthoDB" id="9997102at2759"/>
<evidence type="ECO:0000256" key="1">
    <source>
        <dbReference type="ARBA" id="ARBA00006328"/>
    </source>
</evidence>
<accession>A0A9P9FRM8</accession>
<dbReference type="InterPro" id="IPR008030">
    <property type="entry name" value="NmrA-like"/>
</dbReference>